<organism evidence="3 4">
    <name type="scientific">Gordonia neofelifaecis NRRL B-59395</name>
    <dbReference type="NCBI Taxonomy" id="644548"/>
    <lineage>
        <taxon>Bacteria</taxon>
        <taxon>Bacillati</taxon>
        <taxon>Actinomycetota</taxon>
        <taxon>Actinomycetes</taxon>
        <taxon>Mycobacteriales</taxon>
        <taxon>Gordoniaceae</taxon>
        <taxon>Gordonia</taxon>
    </lineage>
</organism>
<dbReference type="InterPro" id="IPR007372">
    <property type="entry name" value="Lipid/polyisoprenoid-bd_YceI"/>
</dbReference>
<dbReference type="PANTHER" id="PTHR34406">
    <property type="entry name" value="PROTEIN YCEI"/>
    <property type="match status" value="1"/>
</dbReference>
<evidence type="ECO:0000256" key="1">
    <source>
        <dbReference type="ARBA" id="ARBA00008812"/>
    </source>
</evidence>
<dbReference type="eggNOG" id="COG2353">
    <property type="taxonomic scope" value="Bacteria"/>
</dbReference>
<dbReference type="Gene3D" id="2.40.128.110">
    <property type="entry name" value="Lipid/polyisoprenoid-binding, YceI-like"/>
    <property type="match status" value="1"/>
</dbReference>
<accession>F1YGM1</accession>
<dbReference type="PANTHER" id="PTHR34406:SF1">
    <property type="entry name" value="PROTEIN YCEI"/>
    <property type="match status" value="1"/>
</dbReference>
<reference evidence="3 4" key="1">
    <citation type="journal article" date="2011" name="J. Bacteriol.">
        <title>Draft Genome Sequence of Gordonia neofelifaecis NRRL B-59395, a Cholesterol-Degrading Actinomycete.</title>
        <authorList>
            <person name="Ge F."/>
            <person name="Li W."/>
            <person name="Chen G."/>
            <person name="Liu Y."/>
            <person name="Zhang G."/>
            <person name="Yong B."/>
            <person name="Wang Q."/>
            <person name="Wang N."/>
            <person name="Huang Z."/>
            <person name="Li W."/>
            <person name="Wang J."/>
            <person name="Wu C."/>
            <person name="Xie Q."/>
            <person name="Liu G."/>
        </authorList>
    </citation>
    <scope>NUCLEOTIDE SEQUENCE [LARGE SCALE GENOMIC DNA]</scope>
    <source>
        <strain evidence="3 4">NRRL B-59395</strain>
    </source>
</reference>
<dbReference type="SUPFAM" id="SSF49478">
    <property type="entry name" value="Cna protein B-type domain"/>
    <property type="match status" value="1"/>
</dbReference>
<dbReference type="SUPFAM" id="SSF101874">
    <property type="entry name" value="YceI-like"/>
    <property type="match status" value="1"/>
</dbReference>
<protein>
    <recommendedName>
        <fullName evidence="2">Lipid/polyisoprenoid-binding YceI-like domain-containing protein</fullName>
    </recommendedName>
</protein>
<feature type="domain" description="Lipid/polyisoprenoid-binding YceI-like" evidence="2">
    <location>
        <begin position="99"/>
        <end position="267"/>
    </location>
</feature>
<dbReference type="Proteomes" id="UP000035065">
    <property type="component" value="Unassembled WGS sequence"/>
</dbReference>
<evidence type="ECO:0000313" key="3">
    <source>
        <dbReference type="EMBL" id="EGD56169.1"/>
    </source>
</evidence>
<dbReference type="InterPro" id="IPR036761">
    <property type="entry name" value="TTHA0802/YceI-like_sf"/>
</dbReference>
<dbReference type="Pfam" id="PF04264">
    <property type="entry name" value="YceI"/>
    <property type="match status" value="1"/>
</dbReference>
<dbReference type="STRING" id="644548.SCNU_04906"/>
<dbReference type="EMBL" id="AEUD01000003">
    <property type="protein sequence ID" value="EGD56169.1"/>
    <property type="molecule type" value="Genomic_DNA"/>
</dbReference>
<evidence type="ECO:0000313" key="4">
    <source>
        <dbReference type="Proteomes" id="UP000035065"/>
    </source>
</evidence>
<keyword evidence="4" id="KW-1185">Reference proteome</keyword>
<evidence type="ECO:0000259" key="2">
    <source>
        <dbReference type="SMART" id="SM00867"/>
    </source>
</evidence>
<name>F1YGM1_9ACTN</name>
<gene>
    <name evidence="3" type="ORF">SCNU_04906</name>
</gene>
<dbReference type="Gene3D" id="2.60.40.1120">
    <property type="entry name" value="Carboxypeptidase-like, regulatory domain"/>
    <property type="match status" value="1"/>
</dbReference>
<dbReference type="AlphaFoldDB" id="F1YGM1"/>
<sequence length="271" mass="28630">MTMAAQLTARVANSTGRGIDAAVVTVMSQAGEQTAIVRSDTDGTVRVADLTTGMYTVVATAQGYHPTARTAVVSGAGAVGLGDVTLERTGSAPSPEAGVWEIDGTHSSLEISVRHLGIATVRGRFTEFSGTITVGEDPEQSSVVAEISTASIDSDNKMRDDHLRSSDFFDVENFPAAVFRADRLRSAGDETWTLDGTLTIRDHPVPVSLELVFLGQTEDPWGGVRAGFEAKGTLSRKEFGISFDDRLISGAAQIGNKAEVRLDIQAVRTAS</sequence>
<dbReference type="Pfam" id="PF13620">
    <property type="entry name" value="CarboxypepD_reg"/>
    <property type="match status" value="1"/>
</dbReference>
<comment type="caution">
    <text evidence="3">The sequence shown here is derived from an EMBL/GenBank/DDBJ whole genome shotgun (WGS) entry which is preliminary data.</text>
</comment>
<proteinExistence type="inferred from homology"/>
<dbReference type="SMART" id="SM00867">
    <property type="entry name" value="YceI"/>
    <property type="match status" value="1"/>
</dbReference>
<comment type="similarity">
    <text evidence="1">Belongs to the UPF0312 family.</text>
</comment>